<dbReference type="Proteomes" id="UP000008144">
    <property type="component" value="Unassembled WGS sequence"/>
</dbReference>
<dbReference type="GeneTree" id="ENSGT00860000136329"/>
<organism evidence="1 2">
    <name type="scientific">Ciona intestinalis</name>
    <name type="common">Transparent sea squirt</name>
    <name type="synonym">Ascidia intestinalis</name>
    <dbReference type="NCBI Taxonomy" id="7719"/>
    <lineage>
        <taxon>Eukaryota</taxon>
        <taxon>Metazoa</taxon>
        <taxon>Chordata</taxon>
        <taxon>Tunicata</taxon>
        <taxon>Ascidiacea</taxon>
        <taxon>Phlebobranchia</taxon>
        <taxon>Cionidae</taxon>
        <taxon>Ciona</taxon>
    </lineage>
</organism>
<evidence type="ECO:0000313" key="1">
    <source>
        <dbReference type="Ensembl" id="ENSCINP00000029692.2"/>
    </source>
</evidence>
<keyword evidence="2" id="KW-1185">Reference proteome</keyword>
<reference evidence="1" key="3">
    <citation type="submission" date="2025-09" db="UniProtKB">
        <authorList>
            <consortium name="Ensembl"/>
        </authorList>
    </citation>
    <scope>IDENTIFICATION</scope>
</reference>
<evidence type="ECO:0000313" key="2">
    <source>
        <dbReference type="Proteomes" id="UP000008144"/>
    </source>
</evidence>
<dbReference type="InParanoid" id="F6ZEN6"/>
<dbReference type="Ensembl" id="ENSCINT00000029938.2">
    <property type="protein sequence ID" value="ENSCINP00000029692.2"/>
    <property type="gene ID" value="ENSCING00000017631.2"/>
</dbReference>
<protein>
    <submittedName>
        <fullName evidence="1">Uncharacterized protein</fullName>
    </submittedName>
</protein>
<sequence length="28" mass="3577">MDRSPERVVISVRRRCVRYFHRVKKFQK</sequence>
<name>F6ZEN6_CIOIN</name>
<dbReference type="AlphaFoldDB" id="F6ZEN6"/>
<proteinExistence type="predicted"/>
<reference evidence="1" key="2">
    <citation type="submission" date="2025-08" db="UniProtKB">
        <authorList>
            <consortium name="Ensembl"/>
        </authorList>
    </citation>
    <scope>IDENTIFICATION</scope>
</reference>
<dbReference type="HOGENOM" id="CLU_3414169_0_0_1"/>
<accession>F6ZEN6</accession>
<reference evidence="2" key="1">
    <citation type="journal article" date="2002" name="Science">
        <title>The draft genome of Ciona intestinalis: insights into chordate and vertebrate origins.</title>
        <authorList>
            <person name="Dehal P."/>
            <person name="Satou Y."/>
            <person name="Campbell R.K."/>
            <person name="Chapman J."/>
            <person name="Degnan B."/>
            <person name="De Tomaso A."/>
            <person name="Davidson B."/>
            <person name="Di Gregorio A."/>
            <person name="Gelpke M."/>
            <person name="Goodstein D.M."/>
            <person name="Harafuji N."/>
            <person name="Hastings K.E."/>
            <person name="Ho I."/>
            <person name="Hotta K."/>
            <person name="Huang W."/>
            <person name="Kawashima T."/>
            <person name="Lemaire P."/>
            <person name="Martinez D."/>
            <person name="Meinertzhagen I.A."/>
            <person name="Necula S."/>
            <person name="Nonaka M."/>
            <person name="Putnam N."/>
            <person name="Rash S."/>
            <person name="Saiga H."/>
            <person name="Satake M."/>
            <person name="Terry A."/>
            <person name="Yamada L."/>
            <person name="Wang H.G."/>
            <person name="Awazu S."/>
            <person name="Azumi K."/>
            <person name="Boore J."/>
            <person name="Branno M."/>
            <person name="Chin-Bow S."/>
            <person name="DeSantis R."/>
            <person name="Doyle S."/>
            <person name="Francino P."/>
            <person name="Keys D.N."/>
            <person name="Haga S."/>
            <person name="Hayashi H."/>
            <person name="Hino K."/>
            <person name="Imai K.S."/>
            <person name="Inaba K."/>
            <person name="Kano S."/>
            <person name="Kobayashi K."/>
            <person name="Kobayashi M."/>
            <person name="Lee B.I."/>
            <person name="Makabe K.W."/>
            <person name="Manohar C."/>
            <person name="Matassi G."/>
            <person name="Medina M."/>
            <person name="Mochizuki Y."/>
            <person name="Mount S."/>
            <person name="Morishita T."/>
            <person name="Miura S."/>
            <person name="Nakayama A."/>
            <person name="Nishizaka S."/>
            <person name="Nomoto H."/>
            <person name="Ohta F."/>
            <person name="Oishi K."/>
            <person name="Rigoutsos I."/>
            <person name="Sano M."/>
            <person name="Sasaki A."/>
            <person name="Sasakura Y."/>
            <person name="Shoguchi E."/>
            <person name="Shin-i T."/>
            <person name="Spagnuolo A."/>
            <person name="Stainier D."/>
            <person name="Suzuki M.M."/>
            <person name="Tassy O."/>
            <person name="Takatori N."/>
            <person name="Tokuoka M."/>
            <person name="Yagi K."/>
            <person name="Yoshizaki F."/>
            <person name="Wada S."/>
            <person name="Zhang C."/>
            <person name="Hyatt P.D."/>
            <person name="Larimer F."/>
            <person name="Detter C."/>
            <person name="Doggett N."/>
            <person name="Glavina T."/>
            <person name="Hawkins T."/>
            <person name="Richardson P."/>
            <person name="Lucas S."/>
            <person name="Kohara Y."/>
            <person name="Levine M."/>
            <person name="Satoh N."/>
            <person name="Rokhsar D.S."/>
        </authorList>
    </citation>
    <scope>NUCLEOTIDE SEQUENCE [LARGE SCALE GENOMIC DNA]</scope>
</reference>